<name>A0ABR2ZXS9_9AGAR</name>
<dbReference type="Pfam" id="PF03178">
    <property type="entry name" value="CPSF_A"/>
    <property type="match status" value="1"/>
</dbReference>
<dbReference type="InterPro" id="IPR050358">
    <property type="entry name" value="RSE1/DDB1/CFT1"/>
</dbReference>
<evidence type="ECO:0000256" key="2">
    <source>
        <dbReference type="ARBA" id="ARBA00023242"/>
    </source>
</evidence>
<reference evidence="6 7" key="1">
    <citation type="submission" date="2024-05" db="EMBL/GenBank/DDBJ databases">
        <title>A draft genome resource for the thread blight pathogen Marasmius tenuissimus strain MS-2.</title>
        <authorList>
            <person name="Yulfo-Soto G.E."/>
            <person name="Baruah I.K."/>
            <person name="Amoako-Attah I."/>
            <person name="Bukari Y."/>
            <person name="Meinhardt L.W."/>
            <person name="Bailey B.A."/>
            <person name="Cohen S.P."/>
        </authorList>
    </citation>
    <scope>NUCLEOTIDE SEQUENCE [LARGE SCALE GENOMIC DNA]</scope>
    <source>
        <strain evidence="6 7">MS-2</strain>
    </source>
</reference>
<dbReference type="InterPro" id="IPR004871">
    <property type="entry name" value="RSE1/DDB1/CPSF1_C"/>
</dbReference>
<dbReference type="InterPro" id="IPR058543">
    <property type="entry name" value="Beta-prop_RSE1/DDB1/CPSF1_2nd"/>
</dbReference>
<evidence type="ECO:0000259" key="3">
    <source>
        <dbReference type="Pfam" id="PF03178"/>
    </source>
</evidence>
<evidence type="ECO:0000259" key="4">
    <source>
        <dbReference type="Pfam" id="PF10433"/>
    </source>
</evidence>
<keyword evidence="7" id="KW-1185">Reference proteome</keyword>
<dbReference type="InterPro" id="IPR036322">
    <property type="entry name" value="WD40_repeat_dom_sf"/>
</dbReference>
<evidence type="ECO:0000313" key="6">
    <source>
        <dbReference type="EMBL" id="KAL0066188.1"/>
    </source>
</evidence>
<proteinExistence type="predicted"/>
<dbReference type="Pfam" id="PF10433">
    <property type="entry name" value="Beta-prop_RSE1_1st"/>
    <property type="match status" value="2"/>
</dbReference>
<organism evidence="6 7">
    <name type="scientific">Marasmius tenuissimus</name>
    <dbReference type="NCBI Taxonomy" id="585030"/>
    <lineage>
        <taxon>Eukaryota</taxon>
        <taxon>Fungi</taxon>
        <taxon>Dikarya</taxon>
        <taxon>Basidiomycota</taxon>
        <taxon>Agaricomycotina</taxon>
        <taxon>Agaricomycetes</taxon>
        <taxon>Agaricomycetidae</taxon>
        <taxon>Agaricales</taxon>
        <taxon>Marasmiineae</taxon>
        <taxon>Marasmiaceae</taxon>
        <taxon>Marasmius</taxon>
    </lineage>
</organism>
<comment type="subcellular location">
    <subcellularLocation>
        <location evidence="1">Nucleus</location>
    </subcellularLocation>
</comment>
<dbReference type="Gene3D" id="1.10.150.910">
    <property type="match status" value="1"/>
</dbReference>
<protein>
    <recommendedName>
        <fullName evidence="8">DNA damage-binding protein 1</fullName>
    </recommendedName>
</protein>
<dbReference type="InterPro" id="IPR018846">
    <property type="entry name" value="Beta-prop_RSE1/DDB1/CPSF1_1st"/>
</dbReference>
<dbReference type="SUPFAM" id="SSF69322">
    <property type="entry name" value="Tricorn protease domain 2"/>
    <property type="match status" value="1"/>
</dbReference>
<dbReference type="SUPFAM" id="SSF50978">
    <property type="entry name" value="WD40 repeat-like"/>
    <property type="match status" value="1"/>
</dbReference>
<keyword evidence="2" id="KW-0539">Nucleus</keyword>
<accession>A0ABR2ZXS9</accession>
<dbReference type="Proteomes" id="UP001437256">
    <property type="component" value="Unassembled WGS sequence"/>
</dbReference>
<dbReference type="InterPro" id="IPR015943">
    <property type="entry name" value="WD40/YVTN_repeat-like_dom_sf"/>
</dbReference>
<feature type="domain" description="RSE1/DDB1/CPSF1 second beta-propeller" evidence="5">
    <location>
        <begin position="468"/>
        <end position="830"/>
    </location>
</feature>
<dbReference type="Gene3D" id="2.130.10.10">
    <property type="entry name" value="YVTN repeat-like/Quinoprotein amine dehydrogenase"/>
    <property type="match status" value="3"/>
</dbReference>
<dbReference type="EMBL" id="JBBXMP010000038">
    <property type="protein sequence ID" value="KAL0066188.1"/>
    <property type="molecule type" value="Genomic_DNA"/>
</dbReference>
<comment type="caution">
    <text evidence="6">The sequence shown here is derived from an EMBL/GenBank/DDBJ whole genome shotgun (WGS) entry which is preliminary data.</text>
</comment>
<evidence type="ECO:0000313" key="7">
    <source>
        <dbReference type="Proteomes" id="UP001437256"/>
    </source>
</evidence>
<evidence type="ECO:0000259" key="5">
    <source>
        <dbReference type="Pfam" id="PF23726"/>
    </source>
</evidence>
<feature type="domain" description="RSE1/DDB1/CPSF1 C-terminal" evidence="3">
    <location>
        <begin position="890"/>
        <end position="1189"/>
    </location>
</feature>
<evidence type="ECO:0000256" key="1">
    <source>
        <dbReference type="ARBA" id="ARBA00004123"/>
    </source>
</evidence>
<evidence type="ECO:0008006" key="8">
    <source>
        <dbReference type="Google" id="ProtNLM"/>
    </source>
</evidence>
<sequence>MPPTRVTATFHPSSSVLSSVKCSLSSRDRQHLVVGKLDCLEVYSIQPDKLQLECKYQVTGKLRAVKAVPVTEHRSNLLVLLDHPDPATLFLSYTESFESDSARLVCIAREDLYERGGRAAEYCNDVLVHPNGRLAVVSCYTGRLKVIAIKNGEPEPSYYDVQIPELNILNTPRFEESHSREFWGRPFPRAFRAPETCSIPTNFIPFAGQNDMIPKLVPVNPQSESQFWGGILVIGGTEIMLYACSEPTSGAKRKRSEKEKAKEKKPSREYKKRKALCTVEWPWSDVTAVTSIDQDGQKVLVGDRFGRLAILSTVDLNKQGLILIPLGETSSPKTISYLDNQAVFIGSHFGDSQVVKIHPQSASNDTKSALEIPLSVRTVTKSTLDKDADRDIEESDGADEDGGFKKGRVIDAQGTYLTVLHTFKNIAPVLDAALVDVDNTGQSQIITCSGGGNTGSVNVVRMGADFDELASITGLENVTNVWPIRKSYLSSTHSHVIVSTLDATHVLRIDSGGETLTRVEAVNSFALDVPTICVRNMAKKEDTGYQDASFVVQVTETAVHLLEYDDQSEQWWERDALRYPAPPALSAPGSALTNVAADINPSQILLARSGGKLASFTIRGGKLTQVSEDTLFYWDGNKEDPNHVPQEDWRRTEISAVSVSPMKEDAFFTTFAAVAFWHTNQIKIYSYADSGFKYVSQSPTLPATVKSLLFYNFGTDHTTKGHNHRPHLVAGLSNGHVVTFSCLGKEKELKDMKIIPLGSTEISLAPYQVEERRTVVATGNKSGILEWDKSRLRHSPVMLKDINSVSAFNTNSYPGSLILTTYSSIHIGRIKDINKMHVRGVSLGLDIPRKIVHVPALKILGVATDRTEPARIGDDEVISGSFRLLDDTTFEGNPHEIPMSMTTLTLSVPEDDDRITCFCLGTAIIRLEETEPSEGRIVLFSAKPGTSSSNNFSLVTHAAEDVKGAVYSLAVVNDLLVAAVNSSVLVFRYEYDPMGSTLKKVTEWNHSYLVTNIASIGDHLVAADYLHSVSLLHLKEQKKLATVARDYSPLMPLAVEAFDEKSIIGADHHLNLFSFSLQQEGRRNVLKRDGFYHLGEIVTKIVRGSIVPSERGIQPTHIYLTSSGRIGVIIDIPDNRLANDLALLEIGLGERHTEESHAKYRAPRIARGRSDADERAYGFIDGDFLEELLSLLEDSPESEAIGKILSTSLESLGRIASTKEEIKATLETLHNMH</sequence>
<dbReference type="Pfam" id="PF23726">
    <property type="entry name" value="Beta-prop_RSE1_2nd"/>
    <property type="match status" value="1"/>
</dbReference>
<feature type="domain" description="RSE1/DDB1/CPSF1 first beta-propeller" evidence="4">
    <location>
        <begin position="216"/>
        <end position="364"/>
    </location>
</feature>
<gene>
    <name evidence="6" type="ORF">AAF712_006813</name>
</gene>
<feature type="domain" description="RSE1/DDB1/CPSF1 first beta-propeller" evidence="4">
    <location>
        <begin position="15"/>
        <end position="151"/>
    </location>
</feature>
<dbReference type="PANTHER" id="PTHR10644">
    <property type="entry name" value="DNA REPAIR/RNA PROCESSING CPSF FAMILY"/>
    <property type="match status" value="1"/>
</dbReference>